<evidence type="ECO:0000256" key="1">
    <source>
        <dbReference type="SAM" id="MobiDB-lite"/>
    </source>
</evidence>
<name>A0ABV8JAV1_9BACL</name>
<feature type="compositionally biased region" description="Low complexity" evidence="1">
    <location>
        <begin position="220"/>
        <end position="237"/>
    </location>
</feature>
<dbReference type="Proteomes" id="UP001595843">
    <property type="component" value="Unassembled WGS sequence"/>
</dbReference>
<evidence type="ECO:0000256" key="2">
    <source>
        <dbReference type="SAM" id="Phobius"/>
    </source>
</evidence>
<keyword evidence="5" id="KW-1185">Reference proteome</keyword>
<reference evidence="5" key="1">
    <citation type="journal article" date="2019" name="Int. J. Syst. Evol. Microbiol.">
        <title>The Global Catalogue of Microorganisms (GCM) 10K type strain sequencing project: providing services to taxonomists for standard genome sequencing and annotation.</title>
        <authorList>
            <consortium name="The Broad Institute Genomics Platform"/>
            <consortium name="The Broad Institute Genome Sequencing Center for Infectious Disease"/>
            <person name="Wu L."/>
            <person name="Ma J."/>
        </authorList>
    </citation>
    <scope>NUCLEOTIDE SEQUENCE [LARGE SCALE GENOMIC DNA]</scope>
    <source>
        <strain evidence="5">IBRC-M 10813</strain>
    </source>
</reference>
<evidence type="ECO:0000313" key="5">
    <source>
        <dbReference type="Proteomes" id="UP001595843"/>
    </source>
</evidence>
<comment type="caution">
    <text evidence="4">The sequence shown here is derived from an EMBL/GenBank/DDBJ whole genome shotgun (WGS) entry which is preliminary data.</text>
</comment>
<dbReference type="EMBL" id="JBHSAP010000004">
    <property type="protein sequence ID" value="MFC4075483.1"/>
    <property type="molecule type" value="Genomic_DNA"/>
</dbReference>
<dbReference type="SMART" id="SM00858">
    <property type="entry name" value="SAF"/>
    <property type="match status" value="1"/>
</dbReference>
<dbReference type="RefSeq" id="WP_380701441.1">
    <property type="nucleotide sequence ID" value="NZ_JBHSAP010000004.1"/>
</dbReference>
<feature type="transmembrane region" description="Helical" evidence="2">
    <location>
        <begin position="7"/>
        <end position="27"/>
    </location>
</feature>
<feature type="compositionally biased region" description="Basic residues" evidence="1">
    <location>
        <begin position="198"/>
        <end position="208"/>
    </location>
</feature>
<keyword evidence="2" id="KW-1133">Transmembrane helix</keyword>
<feature type="domain" description="SAF" evidence="3">
    <location>
        <begin position="41"/>
        <end position="103"/>
    </location>
</feature>
<dbReference type="InterPro" id="IPR013974">
    <property type="entry name" value="SAF"/>
</dbReference>
<evidence type="ECO:0000259" key="3">
    <source>
        <dbReference type="SMART" id="SM00858"/>
    </source>
</evidence>
<proteinExistence type="predicted"/>
<protein>
    <recommendedName>
        <fullName evidence="3">SAF domain-containing protein</fullName>
    </recommendedName>
</protein>
<sequence>MQDAKRRAMIFAMLSVVLAAIAAYYFLEQSNQLEAGLGDERVVLVAKKNIKSREPLKPEYFEEMPVPERYAKSNQVSNPSQLEGQVSVVALGKGDQLTTNVLRPITQLDDPSKRLVLLRASNRVLFDELFNAQDRVDIVVSYEKEGGGTTELLMNDKLVYSVAQGNKAVGLELNLKEAQALIKAENFAHSIRVIKAPQKKNLSKRARQRNQQPNGTNPAQQQSNGQTGQGTMSQGNQ</sequence>
<evidence type="ECO:0000313" key="4">
    <source>
        <dbReference type="EMBL" id="MFC4075483.1"/>
    </source>
</evidence>
<gene>
    <name evidence="4" type="ORF">ACFOUO_01510</name>
</gene>
<keyword evidence="2" id="KW-0812">Transmembrane</keyword>
<feature type="region of interest" description="Disordered" evidence="1">
    <location>
        <begin position="198"/>
        <end position="237"/>
    </location>
</feature>
<organism evidence="4 5">
    <name type="scientific">Salinithrix halophila</name>
    <dbReference type="NCBI Taxonomy" id="1485204"/>
    <lineage>
        <taxon>Bacteria</taxon>
        <taxon>Bacillati</taxon>
        <taxon>Bacillota</taxon>
        <taxon>Bacilli</taxon>
        <taxon>Bacillales</taxon>
        <taxon>Thermoactinomycetaceae</taxon>
        <taxon>Salinithrix</taxon>
    </lineage>
</organism>
<keyword evidence="2" id="KW-0472">Membrane</keyword>
<feature type="compositionally biased region" description="Polar residues" evidence="1">
    <location>
        <begin position="209"/>
        <end position="219"/>
    </location>
</feature>
<accession>A0ABV8JAV1</accession>